<protein>
    <submittedName>
        <fullName evidence="1">DUF899 domain-containing protein</fullName>
    </submittedName>
</protein>
<accession>A0A9D1YSK2</accession>
<organism evidence="1 2">
    <name type="scientific">Candidatus Agrococcus pullicola</name>
    <dbReference type="NCBI Taxonomy" id="2838429"/>
    <lineage>
        <taxon>Bacteria</taxon>
        <taxon>Bacillati</taxon>
        <taxon>Actinomycetota</taxon>
        <taxon>Actinomycetes</taxon>
        <taxon>Micrococcales</taxon>
        <taxon>Microbacteriaceae</taxon>
        <taxon>Agrococcus</taxon>
    </lineage>
</organism>
<name>A0A9D1YSK2_9MICO</name>
<reference evidence="1" key="2">
    <citation type="submission" date="2021-04" db="EMBL/GenBank/DDBJ databases">
        <authorList>
            <person name="Gilroy R."/>
        </authorList>
    </citation>
    <scope>NUCLEOTIDE SEQUENCE</scope>
    <source>
        <strain evidence="1">ChiGjej1B1-98</strain>
    </source>
</reference>
<evidence type="ECO:0000313" key="1">
    <source>
        <dbReference type="EMBL" id="HIY65034.1"/>
    </source>
</evidence>
<proteinExistence type="predicted"/>
<dbReference type="InterPro" id="IPR010296">
    <property type="entry name" value="DUF899_thioredox"/>
</dbReference>
<dbReference type="Proteomes" id="UP000824005">
    <property type="component" value="Unassembled WGS sequence"/>
</dbReference>
<dbReference type="AlphaFoldDB" id="A0A9D1YSK2"/>
<comment type="caution">
    <text evidence="1">The sequence shown here is derived from an EMBL/GenBank/DDBJ whole genome shotgun (WGS) entry which is preliminary data.</text>
</comment>
<gene>
    <name evidence="1" type="ORF">H9830_01995</name>
</gene>
<evidence type="ECO:0000313" key="2">
    <source>
        <dbReference type="Proteomes" id="UP000824005"/>
    </source>
</evidence>
<dbReference type="SUPFAM" id="SSF52833">
    <property type="entry name" value="Thioredoxin-like"/>
    <property type="match status" value="1"/>
</dbReference>
<dbReference type="Pfam" id="PF05988">
    <property type="entry name" value="DUF899"/>
    <property type="match status" value="1"/>
</dbReference>
<dbReference type="InterPro" id="IPR036249">
    <property type="entry name" value="Thioredoxin-like_sf"/>
</dbReference>
<dbReference type="EMBL" id="DXDC01000053">
    <property type="protein sequence ID" value="HIY65034.1"/>
    <property type="molecule type" value="Genomic_DNA"/>
</dbReference>
<dbReference type="Gene3D" id="3.40.30.10">
    <property type="entry name" value="Glutaredoxin"/>
    <property type="match status" value="1"/>
</dbReference>
<sequence>MMTKRKTQPDAAPRVVDRATFDERLAKQIVREKALTRLGDTVSAARRRLPMVHVENYTFAGPDGDVTLMDLFGEHYTLLVQNFMFDPSWDEGCGSCSYAVDNLPANMDRFAEEGIAFALISEAPVDKLESWRKRRGWNHTWVSSGGTSYHQDWKWTRDDGEGYVGPVPGYSYYLLKDGEIYLTYTATARGTEAHVTLAAIMDRTCYGRQQDWEDSPDGWPQYPTYG</sequence>
<reference evidence="1" key="1">
    <citation type="journal article" date="2021" name="PeerJ">
        <title>Extensive microbial diversity within the chicken gut microbiome revealed by metagenomics and culture.</title>
        <authorList>
            <person name="Gilroy R."/>
            <person name="Ravi A."/>
            <person name="Getino M."/>
            <person name="Pursley I."/>
            <person name="Horton D.L."/>
            <person name="Alikhan N.F."/>
            <person name="Baker D."/>
            <person name="Gharbi K."/>
            <person name="Hall N."/>
            <person name="Watson M."/>
            <person name="Adriaenssens E.M."/>
            <person name="Foster-Nyarko E."/>
            <person name="Jarju S."/>
            <person name="Secka A."/>
            <person name="Antonio M."/>
            <person name="Oren A."/>
            <person name="Chaudhuri R.R."/>
            <person name="La Ragione R."/>
            <person name="Hildebrand F."/>
            <person name="Pallen M.J."/>
        </authorList>
    </citation>
    <scope>NUCLEOTIDE SEQUENCE</scope>
    <source>
        <strain evidence="1">ChiGjej1B1-98</strain>
    </source>
</reference>